<dbReference type="InterPro" id="IPR003691">
    <property type="entry name" value="FluC"/>
</dbReference>
<dbReference type="NCBIfam" id="TIGR00494">
    <property type="entry name" value="crcB"/>
    <property type="match status" value="1"/>
</dbReference>
<dbReference type="Pfam" id="PF02537">
    <property type="entry name" value="CRCB"/>
    <property type="match status" value="1"/>
</dbReference>
<evidence type="ECO:0000256" key="8">
    <source>
        <dbReference type="SAM" id="Phobius"/>
    </source>
</evidence>
<comment type="subcellular location">
    <subcellularLocation>
        <location evidence="1">Cell membrane</location>
        <topology evidence="1">Multi-pass membrane protein</topology>
    </subcellularLocation>
</comment>
<keyword evidence="3 8" id="KW-0812">Transmembrane</keyword>
<feature type="transmembrane region" description="Helical" evidence="8">
    <location>
        <begin position="98"/>
        <end position="122"/>
    </location>
</feature>
<evidence type="ECO:0000256" key="6">
    <source>
        <dbReference type="ARBA" id="ARBA00035120"/>
    </source>
</evidence>
<keyword evidence="5 8" id="KW-0472">Membrane</keyword>
<comment type="similarity">
    <text evidence="6">Belongs to the fluoride channel Fluc/FEX (TC 1.A.43) family.</text>
</comment>
<keyword evidence="4 8" id="KW-1133">Transmembrane helix</keyword>
<sequence length="127" mass="13273">MNAFLLVGAGGALGAMGRYGSGVLITRMMGAIFPYGTLFVNITGSLLMGLFIGAMARFTPVWQADARLFFAVGVLGGFTTFSAFSLDVVLLVERGDTLAAVLYMIVSIIISMIALLGGLLLMRGVAL</sequence>
<dbReference type="HAMAP" id="MF_00454">
    <property type="entry name" value="FluC"/>
    <property type="match status" value="1"/>
</dbReference>
<dbReference type="GO" id="GO:0005886">
    <property type="term" value="C:plasma membrane"/>
    <property type="evidence" value="ECO:0007669"/>
    <property type="project" value="UniProtKB-SubCell"/>
</dbReference>
<dbReference type="PANTHER" id="PTHR28259:SF1">
    <property type="entry name" value="FLUORIDE EXPORT PROTEIN 1-RELATED"/>
    <property type="match status" value="1"/>
</dbReference>
<feature type="transmembrane region" description="Helical" evidence="8">
    <location>
        <begin position="32"/>
        <end position="56"/>
    </location>
</feature>
<evidence type="ECO:0000256" key="1">
    <source>
        <dbReference type="ARBA" id="ARBA00004651"/>
    </source>
</evidence>
<dbReference type="PANTHER" id="PTHR28259">
    <property type="entry name" value="FLUORIDE EXPORT PROTEIN 1-RELATED"/>
    <property type="match status" value="1"/>
</dbReference>
<name>A0A3B0TUI5_9ZZZZ</name>
<evidence type="ECO:0000256" key="4">
    <source>
        <dbReference type="ARBA" id="ARBA00022989"/>
    </source>
</evidence>
<dbReference type="EMBL" id="UOEO01000121">
    <property type="protein sequence ID" value="VAW19853.1"/>
    <property type="molecule type" value="Genomic_DNA"/>
</dbReference>
<comment type="catalytic activity">
    <reaction evidence="7">
        <text>fluoride(in) = fluoride(out)</text>
        <dbReference type="Rhea" id="RHEA:76159"/>
        <dbReference type="ChEBI" id="CHEBI:17051"/>
    </reaction>
    <physiologicalReaction direction="left-to-right" evidence="7">
        <dbReference type="Rhea" id="RHEA:76160"/>
    </physiologicalReaction>
</comment>
<organism evidence="9">
    <name type="scientific">hydrothermal vent metagenome</name>
    <dbReference type="NCBI Taxonomy" id="652676"/>
    <lineage>
        <taxon>unclassified sequences</taxon>
        <taxon>metagenomes</taxon>
        <taxon>ecological metagenomes</taxon>
    </lineage>
</organism>
<evidence type="ECO:0000256" key="7">
    <source>
        <dbReference type="ARBA" id="ARBA00035585"/>
    </source>
</evidence>
<evidence type="ECO:0000256" key="5">
    <source>
        <dbReference type="ARBA" id="ARBA00023136"/>
    </source>
</evidence>
<dbReference type="NCBIfam" id="NF010791">
    <property type="entry name" value="PRK14195.1"/>
    <property type="match status" value="1"/>
</dbReference>
<dbReference type="AlphaFoldDB" id="A0A3B0TUI5"/>
<gene>
    <name evidence="9" type="ORF">MNBD_ALPHA12-279</name>
</gene>
<protein>
    <submittedName>
        <fullName evidence="9">Fluoride ion transporter CrcB</fullName>
    </submittedName>
</protein>
<proteinExistence type="inferred from homology"/>
<evidence type="ECO:0000313" key="9">
    <source>
        <dbReference type="EMBL" id="VAW19853.1"/>
    </source>
</evidence>
<reference evidence="9" key="1">
    <citation type="submission" date="2018-06" db="EMBL/GenBank/DDBJ databases">
        <authorList>
            <person name="Zhirakovskaya E."/>
        </authorList>
    </citation>
    <scope>NUCLEOTIDE SEQUENCE</scope>
</reference>
<accession>A0A3B0TUI5</accession>
<feature type="transmembrane region" description="Helical" evidence="8">
    <location>
        <begin position="68"/>
        <end position="92"/>
    </location>
</feature>
<evidence type="ECO:0000256" key="3">
    <source>
        <dbReference type="ARBA" id="ARBA00022692"/>
    </source>
</evidence>
<dbReference type="GO" id="GO:1903425">
    <property type="term" value="F:fluoride transmembrane transporter activity"/>
    <property type="evidence" value="ECO:0007669"/>
    <property type="project" value="TreeGrafter"/>
</dbReference>
<keyword evidence="2" id="KW-1003">Cell membrane</keyword>
<evidence type="ECO:0000256" key="2">
    <source>
        <dbReference type="ARBA" id="ARBA00022475"/>
    </source>
</evidence>